<dbReference type="PANTHER" id="PTHR47030">
    <property type="entry name" value="LIPASE CLASS 3 FAMILY PROTEIN"/>
    <property type="match status" value="1"/>
</dbReference>
<keyword evidence="1" id="KW-0812">Transmembrane</keyword>
<feature type="transmembrane region" description="Helical" evidence="1">
    <location>
        <begin position="90"/>
        <end position="109"/>
    </location>
</feature>
<dbReference type="PANTHER" id="PTHR47030:SF2">
    <property type="entry name" value="LIPASE CLASS 3 FAMILY PROTEIN"/>
    <property type="match status" value="1"/>
</dbReference>
<feature type="transmembrane region" description="Helical" evidence="1">
    <location>
        <begin position="146"/>
        <end position="172"/>
    </location>
</feature>
<evidence type="ECO:0000259" key="2">
    <source>
        <dbReference type="Pfam" id="PF24057"/>
    </source>
</evidence>
<keyword evidence="1" id="KW-0472">Membrane</keyword>
<evidence type="ECO:0000313" key="4">
    <source>
        <dbReference type="Proteomes" id="UP000623129"/>
    </source>
</evidence>
<dbReference type="Proteomes" id="UP000623129">
    <property type="component" value="Unassembled WGS sequence"/>
</dbReference>
<dbReference type="Pfam" id="PF24057">
    <property type="entry name" value="DUF7358"/>
    <property type="match status" value="1"/>
</dbReference>
<gene>
    <name evidence="3" type="ORF">FCM35_KLT18505</name>
</gene>
<keyword evidence="1" id="KW-1133">Transmembrane helix</keyword>
<protein>
    <recommendedName>
        <fullName evidence="2">DUF7358 domain-containing protein</fullName>
    </recommendedName>
</protein>
<evidence type="ECO:0000256" key="1">
    <source>
        <dbReference type="SAM" id="Phobius"/>
    </source>
</evidence>
<sequence length="189" mass="21242">MSKRPRRFPKITHLLPSLSRGFLRSRSRAKPLPLLPTMADLAMNRRTFFSKLRMFRFGSLVVGISNLGILLFGAFLLLSIVSDCSNQVKVPFALVPFIAGVKIMAMVGAGKAQHAAAETIMSRSMDESIAVDAVIRHERRVRYRRWLYWTRFGMAITGLQFLGAAYLTFIVFTNLTREAITTACFLGHS</sequence>
<dbReference type="AlphaFoldDB" id="A0A833VW83"/>
<name>A0A833VW83_9POAL</name>
<keyword evidence="4" id="KW-1185">Reference proteome</keyword>
<accession>A0A833VW83</accession>
<organism evidence="3 4">
    <name type="scientific">Carex littledalei</name>
    <dbReference type="NCBI Taxonomy" id="544730"/>
    <lineage>
        <taxon>Eukaryota</taxon>
        <taxon>Viridiplantae</taxon>
        <taxon>Streptophyta</taxon>
        <taxon>Embryophyta</taxon>
        <taxon>Tracheophyta</taxon>
        <taxon>Spermatophyta</taxon>
        <taxon>Magnoliopsida</taxon>
        <taxon>Liliopsida</taxon>
        <taxon>Poales</taxon>
        <taxon>Cyperaceae</taxon>
        <taxon>Cyperoideae</taxon>
        <taxon>Cariceae</taxon>
        <taxon>Carex</taxon>
        <taxon>Carex subgen. Euthyceras</taxon>
    </lineage>
</organism>
<feature type="transmembrane region" description="Helical" evidence="1">
    <location>
        <begin position="55"/>
        <end position="78"/>
    </location>
</feature>
<feature type="domain" description="DUF7358" evidence="2">
    <location>
        <begin position="53"/>
        <end position="188"/>
    </location>
</feature>
<reference evidence="3" key="1">
    <citation type="submission" date="2020-01" db="EMBL/GenBank/DDBJ databases">
        <title>Genome sequence of Kobresia littledalei, the first chromosome-level genome in the family Cyperaceae.</title>
        <authorList>
            <person name="Qu G."/>
        </authorList>
    </citation>
    <scope>NUCLEOTIDE SEQUENCE</scope>
    <source>
        <strain evidence="3">C.B.Clarke</strain>
        <tissue evidence="3">Leaf</tissue>
    </source>
</reference>
<comment type="caution">
    <text evidence="3">The sequence shown here is derived from an EMBL/GenBank/DDBJ whole genome shotgun (WGS) entry which is preliminary data.</text>
</comment>
<evidence type="ECO:0000313" key="3">
    <source>
        <dbReference type="EMBL" id="KAF3337918.1"/>
    </source>
</evidence>
<dbReference type="EMBL" id="SWLB01000006">
    <property type="protein sequence ID" value="KAF3337918.1"/>
    <property type="molecule type" value="Genomic_DNA"/>
</dbReference>
<proteinExistence type="predicted"/>
<dbReference type="InterPro" id="IPR055782">
    <property type="entry name" value="DUF7358"/>
</dbReference>